<dbReference type="InterPro" id="IPR051310">
    <property type="entry name" value="MCP_chemotaxis"/>
</dbReference>
<keyword evidence="3" id="KW-0807">Transducer</keyword>
<dbReference type="KEGG" id="adz:ADFLV_0945"/>
<dbReference type="GO" id="GO:0007165">
    <property type="term" value="P:signal transduction"/>
    <property type="evidence" value="ECO:0007669"/>
    <property type="project" value="UniProtKB-KW"/>
</dbReference>
<dbReference type="Pfam" id="PF00015">
    <property type="entry name" value="MCPsignal"/>
    <property type="match status" value="1"/>
</dbReference>
<dbReference type="GO" id="GO:0004888">
    <property type="term" value="F:transmembrane signaling receptor activity"/>
    <property type="evidence" value="ECO:0007669"/>
    <property type="project" value="TreeGrafter"/>
</dbReference>
<evidence type="ECO:0000313" key="8">
    <source>
        <dbReference type="Proteomes" id="UP000503313"/>
    </source>
</evidence>
<gene>
    <name evidence="7" type="ORF">ADFLV_0945</name>
</gene>
<evidence type="ECO:0000313" key="7">
    <source>
        <dbReference type="EMBL" id="QKF76987.1"/>
    </source>
</evidence>
<dbReference type="AlphaFoldDB" id="A0AAE7E640"/>
<name>A0AAE7E640_9BACT</name>
<dbReference type="RefSeq" id="WP_172658756.1">
    <property type="nucleotide sequence ID" value="NZ_CP053835.1"/>
</dbReference>
<feature type="compositionally biased region" description="Basic and acidic residues" evidence="4">
    <location>
        <begin position="625"/>
        <end position="636"/>
    </location>
</feature>
<keyword evidence="1" id="KW-0145">Chemotaxis</keyword>
<keyword evidence="5" id="KW-0812">Transmembrane</keyword>
<evidence type="ECO:0000256" key="1">
    <source>
        <dbReference type="ARBA" id="ARBA00022500"/>
    </source>
</evidence>
<dbReference type="Gene3D" id="1.10.287.950">
    <property type="entry name" value="Methyl-accepting chemotaxis protein"/>
    <property type="match status" value="1"/>
</dbReference>
<dbReference type="InterPro" id="IPR004089">
    <property type="entry name" value="MCPsignal_dom"/>
</dbReference>
<dbReference type="Proteomes" id="UP000503313">
    <property type="component" value="Chromosome"/>
</dbReference>
<dbReference type="Gene3D" id="6.10.340.10">
    <property type="match status" value="1"/>
</dbReference>
<sequence>MLQNLKTKLKLSILSFVALVGIIILGALGIIQLKEVNNGLERVYNDRVVPLEQLKIIADEYAVNIVDTTHQTRNGNFEFEKCISNINSAQEKIKNNWNKYLSTSLTKEEETLVKDVNHLMDIGNSEVNKIKQACEDKNLDLISKITIEELYPNIDPIGEKISALITLQLDVAKSETQIAENIYSTSITVIIMTILGSFLIILFLSYTIITDITGKLNSFKKELLNFFSFLNKETSDVTLLEIKSKDEFGEMADVINENIIKTQKLIQEDNFLIDEAKIVMTRVNNGWYSQFIEKKTSNSSLEEFKNNVNKMIENTRTRFEHVNEVLNSYSHNDFRPKFKMEKDDEKGGVFETLVNGLNTLQETLTHMLKENKTNGLTLDESSDILLANVDKLNISSNEAAASLEETAAALEQITSNIRNNTQNIAKMASYSNSVTKSASDGEKLANQTTQSMDEINNQVNLINEAITVIDQIAFQTNILSLNAAVEAATAGEAGKGFAVVAQEVRNLASRSAEAAKEIKVIVENATKKANDGKEIASNMISGYKELNQNISQTINLIQDIEMSSKEQLSGIEQINDAVNQLDQQTQQNAAVASQTHDVAIITDEIAKLIVNDANAKEFEGKNEVKAKDIKINKKDNSNPIKSNSKQKDTQTKKDTKVVSNKTNNDEWESF</sequence>
<dbReference type="SMART" id="SM00283">
    <property type="entry name" value="MA"/>
    <property type="match status" value="1"/>
</dbReference>
<evidence type="ECO:0000256" key="3">
    <source>
        <dbReference type="PROSITE-ProRule" id="PRU00284"/>
    </source>
</evidence>
<dbReference type="Pfam" id="PF12729">
    <property type="entry name" value="4HB_MCP_1"/>
    <property type="match status" value="1"/>
</dbReference>
<dbReference type="GO" id="GO:0005886">
    <property type="term" value="C:plasma membrane"/>
    <property type="evidence" value="ECO:0007669"/>
    <property type="project" value="TreeGrafter"/>
</dbReference>
<feature type="transmembrane region" description="Helical" evidence="5">
    <location>
        <begin position="12"/>
        <end position="33"/>
    </location>
</feature>
<dbReference type="InterPro" id="IPR024478">
    <property type="entry name" value="HlyB_4HB_MCP"/>
</dbReference>
<dbReference type="GO" id="GO:0006935">
    <property type="term" value="P:chemotaxis"/>
    <property type="evidence" value="ECO:0007669"/>
    <property type="project" value="UniProtKB-KW"/>
</dbReference>
<feature type="compositionally biased region" description="Basic and acidic residues" evidence="4">
    <location>
        <begin position="645"/>
        <end position="656"/>
    </location>
</feature>
<organism evidence="7 8">
    <name type="scientific">Arcobacter defluvii</name>
    <dbReference type="NCBI Taxonomy" id="873191"/>
    <lineage>
        <taxon>Bacteria</taxon>
        <taxon>Pseudomonadati</taxon>
        <taxon>Campylobacterota</taxon>
        <taxon>Epsilonproteobacteria</taxon>
        <taxon>Campylobacterales</taxon>
        <taxon>Arcobacteraceae</taxon>
        <taxon>Arcobacter</taxon>
    </lineage>
</organism>
<evidence type="ECO:0000259" key="6">
    <source>
        <dbReference type="PROSITE" id="PS50111"/>
    </source>
</evidence>
<feature type="transmembrane region" description="Helical" evidence="5">
    <location>
        <begin position="187"/>
        <end position="209"/>
    </location>
</feature>
<feature type="domain" description="Methyl-accepting transducer" evidence="6">
    <location>
        <begin position="374"/>
        <end position="595"/>
    </location>
</feature>
<dbReference type="PANTHER" id="PTHR43531">
    <property type="entry name" value="PROTEIN ICFG"/>
    <property type="match status" value="1"/>
</dbReference>
<keyword evidence="8" id="KW-1185">Reference proteome</keyword>
<dbReference type="CDD" id="cd11386">
    <property type="entry name" value="MCP_signal"/>
    <property type="match status" value="1"/>
</dbReference>
<feature type="region of interest" description="Disordered" evidence="4">
    <location>
        <begin position="625"/>
        <end position="670"/>
    </location>
</feature>
<dbReference type="PROSITE" id="PS50111">
    <property type="entry name" value="CHEMOTAXIS_TRANSDUC_2"/>
    <property type="match status" value="1"/>
</dbReference>
<comment type="similarity">
    <text evidence="2">Belongs to the methyl-accepting chemotaxis (MCP) protein family.</text>
</comment>
<reference evidence="7 8" key="1">
    <citation type="submission" date="2020-05" db="EMBL/GenBank/DDBJ databases">
        <title>Complete genome sequencing of Campylobacter and Arcobacter type strains.</title>
        <authorList>
            <person name="Miller W.G."/>
            <person name="Yee E."/>
        </authorList>
    </citation>
    <scope>NUCLEOTIDE SEQUENCE [LARGE SCALE GENOMIC DNA]</scope>
    <source>
        <strain evidence="7 8">LMG 25694</strain>
    </source>
</reference>
<dbReference type="SUPFAM" id="SSF58104">
    <property type="entry name" value="Methyl-accepting chemotaxis protein (MCP) signaling domain"/>
    <property type="match status" value="1"/>
</dbReference>
<dbReference type="EMBL" id="CP053835">
    <property type="protein sequence ID" value="QKF76987.1"/>
    <property type="molecule type" value="Genomic_DNA"/>
</dbReference>
<accession>A0AAE7E640</accession>
<evidence type="ECO:0000256" key="2">
    <source>
        <dbReference type="ARBA" id="ARBA00029447"/>
    </source>
</evidence>
<protein>
    <submittedName>
        <fullName evidence="7">4HB sensor-containing MCP-domain signal transduction protein</fullName>
    </submittedName>
</protein>
<proteinExistence type="inferred from homology"/>
<keyword evidence="5" id="KW-0472">Membrane</keyword>
<evidence type="ECO:0000256" key="4">
    <source>
        <dbReference type="SAM" id="MobiDB-lite"/>
    </source>
</evidence>
<keyword evidence="5" id="KW-1133">Transmembrane helix</keyword>
<dbReference type="PANTHER" id="PTHR43531:SF11">
    <property type="entry name" value="METHYL-ACCEPTING CHEMOTAXIS PROTEIN 3"/>
    <property type="match status" value="1"/>
</dbReference>
<evidence type="ECO:0000256" key="5">
    <source>
        <dbReference type="SAM" id="Phobius"/>
    </source>
</evidence>